<dbReference type="Gene3D" id="2.40.70.10">
    <property type="entry name" value="Acid Proteases"/>
    <property type="match status" value="2"/>
</dbReference>
<name>A0A0D0A273_9AGAM</name>
<feature type="active site" evidence="3">
    <location>
        <position position="290"/>
    </location>
</feature>
<dbReference type="STRING" id="930992.A0A0D0A273"/>
<evidence type="ECO:0000313" key="6">
    <source>
        <dbReference type="EMBL" id="KIK44020.1"/>
    </source>
</evidence>
<dbReference type="FunCoup" id="A0A0D0A273">
    <property type="interactions" value="56"/>
</dbReference>
<dbReference type="PANTHER" id="PTHR47966">
    <property type="entry name" value="BETA-SITE APP-CLEAVING ENZYME, ISOFORM A-RELATED"/>
    <property type="match status" value="1"/>
</dbReference>
<feature type="domain" description="Peptidase A1" evidence="5">
    <location>
        <begin position="94"/>
        <end position="403"/>
    </location>
</feature>
<dbReference type="EMBL" id="KN835199">
    <property type="protein sequence ID" value="KIK44020.1"/>
    <property type="molecule type" value="Genomic_DNA"/>
</dbReference>
<keyword evidence="4" id="KW-0378">Hydrolase</keyword>
<dbReference type="OrthoDB" id="2747330at2759"/>
<accession>A0A0D0A273</accession>
<dbReference type="HOGENOM" id="CLU_013253_1_4_1"/>
<dbReference type="PANTHER" id="PTHR47966:SF51">
    <property type="entry name" value="BETA-SITE APP-CLEAVING ENZYME, ISOFORM A-RELATED"/>
    <property type="match status" value="1"/>
</dbReference>
<keyword evidence="4" id="KW-0645">Protease</keyword>
<dbReference type="PROSITE" id="PS51767">
    <property type="entry name" value="PEPTIDASE_A1"/>
    <property type="match status" value="1"/>
</dbReference>
<dbReference type="SUPFAM" id="SSF50630">
    <property type="entry name" value="Acid proteases"/>
    <property type="match status" value="1"/>
</dbReference>
<dbReference type="Proteomes" id="UP000054485">
    <property type="component" value="Unassembled WGS sequence"/>
</dbReference>
<reference evidence="7" key="2">
    <citation type="submission" date="2015-01" db="EMBL/GenBank/DDBJ databases">
        <title>Evolutionary Origins and Diversification of the Mycorrhizal Mutualists.</title>
        <authorList>
            <consortium name="DOE Joint Genome Institute"/>
            <consortium name="Mycorrhizal Genomics Consortium"/>
            <person name="Kohler A."/>
            <person name="Kuo A."/>
            <person name="Nagy L.G."/>
            <person name="Floudas D."/>
            <person name="Copeland A."/>
            <person name="Barry K.W."/>
            <person name="Cichocki N."/>
            <person name="Veneault-Fourrey C."/>
            <person name="LaButti K."/>
            <person name="Lindquist E.A."/>
            <person name="Lipzen A."/>
            <person name="Lundell T."/>
            <person name="Morin E."/>
            <person name="Murat C."/>
            <person name="Riley R."/>
            <person name="Ohm R."/>
            <person name="Sun H."/>
            <person name="Tunlid A."/>
            <person name="Henrissat B."/>
            <person name="Grigoriev I.V."/>
            <person name="Hibbett D.S."/>
            <person name="Martin F."/>
        </authorList>
    </citation>
    <scope>NUCLEOTIDE SEQUENCE [LARGE SCALE GENOMIC DNA]</scope>
    <source>
        <strain evidence="7">UH-Slu-Lm8-n1</strain>
    </source>
</reference>
<organism evidence="6 7">
    <name type="scientific">Suillus luteus UH-Slu-Lm8-n1</name>
    <dbReference type="NCBI Taxonomy" id="930992"/>
    <lineage>
        <taxon>Eukaryota</taxon>
        <taxon>Fungi</taxon>
        <taxon>Dikarya</taxon>
        <taxon>Basidiomycota</taxon>
        <taxon>Agaricomycotina</taxon>
        <taxon>Agaricomycetes</taxon>
        <taxon>Agaricomycetidae</taxon>
        <taxon>Boletales</taxon>
        <taxon>Suillineae</taxon>
        <taxon>Suillaceae</taxon>
        <taxon>Suillus</taxon>
    </lineage>
</organism>
<proteinExistence type="inferred from homology"/>
<keyword evidence="2 4" id="KW-0064">Aspartyl protease</keyword>
<evidence type="ECO:0000256" key="3">
    <source>
        <dbReference type="PIRSR" id="PIRSR601461-1"/>
    </source>
</evidence>
<dbReference type="InterPro" id="IPR001461">
    <property type="entry name" value="Aspartic_peptidase_A1"/>
</dbReference>
<evidence type="ECO:0000259" key="5">
    <source>
        <dbReference type="PROSITE" id="PS51767"/>
    </source>
</evidence>
<evidence type="ECO:0000256" key="2">
    <source>
        <dbReference type="ARBA" id="ARBA00022750"/>
    </source>
</evidence>
<dbReference type="CDD" id="cd05471">
    <property type="entry name" value="pepsin_like"/>
    <property type="match status" value="1"/>
</dbReference>
<dbReference type="GO" id="GO:0004190">
    <property type="term" value="F:aspartic-type endopeptidase activity"/>
    <property type="evidence" value="ECO:0007669"/>
    <property type="project" value="UniProtKB-KW"/>
</dbReference>
<evidence type="ECO:0000256" key="1">
    <source>
        <dbReference type="ARBA" id="ARBA00007447"/>
    </source>
</evidence>
<comment type="similarity">
    <text evidence="1 4">Belongs to the peptidase A1 family.</text>
</comment>
<dbReference type="PRINTS" id="PR00792">
    <property type="entry name" value="PEPSIN"/>
</dbReference>
<keyword evidence="7" id="KW-1185">Reference proteome</keyword>
<reference evidence="6 7" key="1">
    <citation type="submission" date="2014-04" db="EMBL/GenBank/DDBJ databases">
        <authorList>
            <consortium name="DOE Joint Genome Institute"/>
            <person name="Kuo A."/>
            <person name="Ruytinx J."/>
            <person name="Rineau F."/>
            <person name="Colpaert J."/>
            <person name="Kohler A."/>
            <person name="Nagy L.G."/>
            <person name="Floudas D."/>
            <person name="Copeland A."/>
            <person name="Barry K.W."/>
            <person name="Cichocki N."/>
            <person name="Veneault-Fourrey C."/>
            <person name="LaButti K."/>
            <person name="Lindquist E.A."/>
            <person name="Lipzen A."/>
            <person name="Lundell T."/>
            <person name="Morin E."/>
            <person name="Murat C."/>
            <person name="Sun H."/>
            <person name="Tunlid A."/>
            <person name="Henrissat B."/>
            <person name="Grigoriev I.V."/>
            <person name="Hibbett D.S."/>
            <person name="Martin F."/>
            <person name="Nordberg H.P."/>
            <person name="Cantor M.N."/>
            <person name="Hua S.X."/>
        </authorList>
    </citation>
    <scope>NUCLEOTIDE SEQUENCE [LARGE SCALE GENOMIC DNA]</scope>
    <source>
        <strain evidence="6 7">UH-Slu-Lm8-n1</strain>
    </source>
</reference>
<dbReference type="InterPro" id="IPR034164">
    <property type="entry name" value="Pepsin-like_dom"/>
</dbReference>
<dbReference type="InterPro" id="IPR001969">
    <property type="entry name" value="Aspartic_peptidase_AS"/>
</dbReference>
<sequence length="410" mass="43364">MAELQAIKLKYVDAQDILAGKNLVVLPDALSDPRLDALSDAALANTKSNLSGFVSSKSTPTSHQANIFSTTNAAAQSATDPLTDEIVGNIDLQYYGAVGFGNETHPQQLSVIIDTGSADLWAPVNCSDCVNPQYQANASSTYTDTGVPFNVTYGSGNVGGTLAHDKISIGGLEIDKQYFGAVTHVSSDFNDDPISGLIGLAFSSIATSGEPTFFENLIMQDKVSAPFFSVYLTRRKASGSMITLGGYDTSKAVGPLIWVPVISKTYWTVQFDGAVVEGKNVTGDLHAAIDTGTTLIYLSQAVASAIYANIPGAGPAANYDSNFFSFPCNSKPTISLVLGGNNFDLSIQDFNLGQDGDGSKNCIGGIVGLDDTFMEGFAIIGDEFLKSWYSVYDYSHEARVGFAPSVNNMQ</sequence>
<gene>
    <name evidence="6" type="ORF">CY34DRAFT_80677</name>
</gene>
<evidence type="ECO:0000313" key="7">
    <source>
        <dbReference type="Proteomes" id="UP000054485"/>
    </source>
</evidence>
<dbReference type="Pfam" id="PF00026">
    <property type="entry name" value="Asp"/>
    <property type="match status" value="1"/>
</dbReference>
<feature type="active site" evidence="3">
    <location>
        <position position="114"/>
    </location>
</feature>
<dbReference type="InterPro" id="IPR021109">
    <property type="entry name" value="Peptidase_aspartic_dom_sf"/>
</dbReference>
<evidence type="ECO:0000256" key="4">
    <source>
        <dbReference type="RuleBase" id="RU000454"/>
    </source>
</evidence>
<dbReference type="AlphaFoldDB" id="A0A0D0A273"/>
<dbReference type="PROSITE" id="PS00141">
    <property type="entry name" value="ASP_PROTEASE"/>
    <property type="match status" value="2"/>
</dbReference>
<dbReference type="GO" id="GO:0006508">
    <property type="term" value="P:proteolysis"/>
    <property type="evidence" value="ECO:0007669"/>
    <property type="project" value="UniProtKB-KW"/>
</dbReference>
<protein>
    <submittedName>
        <fullName evidence="6">Unplaced genomic scaffold CY34scaffold_68, whole genome shotgun sequence</fullName>
    </submittedName>
</protein>
<dbReference type="InParanoid" id="A0A0D0A273"/>
<dbReference type="InterPro" id="IPR033121">
    <property type="entry name" value="PEPTIDASE_A1"/>
</dbReference>
<dbReference type="FunFam" id="2.40.70.10:FF:000008">
    <property type="entry name" value="Cathepsin D"/>
    <property type="match status" value="1"/>
</dbReference>